<feature type="transmembrane region" description="Helical" evidence="8">
    <location>
        <begin position="207"/>
        <end position="228"/>
    </location>
</feature>
<feature type="transmembrane region" description="Helical" evidence="8">
    <location>
        <begin position="70"/>
        <end position="96"/>
    </location>
</feature>
<accession>A0ABX8YBN9</accession>
<dbReference type="InterPro" id="IPR047817">
    <property type="entry name" value="ABC2_TM_bact-type"/>
</dbReference>
<feature type="transmembrane region" description="Helical" evidence="8">
    <location>
        <begin position="234"/>
        <end position="253"/>
    </location>
</feature>
<dbReference type="Pfam" id="PF01061">
    <property type="entry name" value="ABC2_membrane"/>
    <property type="match status" value="1"/>
</dbReference>
<evidence type="ECO:0000256" key="5">
    <source>
        <dbReference type="ARBA" id="ARBA00022692"/>
    </source>
</evidence>
<evidence type="ECO:0000256" key="7">
    <source>
        <dbReference type="ARBA" id="ARBA00023136"/>
    </source>
</evidence>
<comment type="similarity">
    <text evidence="2 8">Belongs to the ABC-2 integral membrane protein family.</text>
</comment>
<dbReference type="GeneID" id="97143121"/>
<evidence type="ECO:0000256" key="4">
    <source>
        <dbReference type="ARBA" id="ARBA00022475"/>
    </source>
</evidence>
<dbReference type="InterPro" id="IPR013525">
    <property type="entry name" value="ABC2_TM"/>
</dbReference>
<feature type="transmembrane region" description="Helical" evidence="8">
    <location>
        <begin position="178"/>
        <end position="195"/>
    </location>
</feature>
<evidence type="ECO:0000256" key="8">
    <source>
        <dbReference type="RuleBase" id="RU361157"/>
    </source>
</evidence>
<feature type="transmembrane region" description="Helical" evidence="8">
    <location>
        <begin position="116"/>
        <end position="138"/>
    </location>
</feature>
<keyword evidence="3 8" id="KW-0813">Transport</keyword>
<protein>
    <recommendedName>
        <fullName evidence="8">Transport permease protein</fullName>
    </recommendedName>
</protein>
<keyword evidence="5 8" id="KW-0812">Transmembrane</keyword>
<evidence type="ECO:0000313" key="11">
    <source>
        <dbReference type="Proteomes" id="UP000826616"/>
    </source>
</evidence>
<evidence type="ECO:0000313" key="10">
    <source>
        <dbReference type="EMBL" id="QYY42549.1"/>
    </source>
</evidence>
<evidence type="ECO:0000256" key="2">
    <source>
        <dbReference type="ARBA" id="ARBA00007783"/>
    </source>
</evidence>
<evidence type="ECO:0000256" key="3">
    <source>
        <dbReference type="ARBA" id="ARBA00022448"/>
    </source>
</evidence>
<evidence type="ECO:0000256" key="6">
    <source>
        <dbReference type="ARBA" id="ARBA00022989"/>
    </source>
</evidence>
<reference evidence="10 11" key="1">
    <citation type="submission" date="2021-08" db="EMBL/GenBank/DDBJ databases">
        <title>Complete genome sequence of the strain Aneurinibacillus thermoaerophilus CCM 8960.</title>
        <authorList>
            <person name="Musilova J."/>
            <person name="Kourilova X."/>
            <person name="Pernicova I."/>
            <person name="Bezdicek M."/>
            <person name="Lengerova M."/>
            <person name="Obruca S."/>
            <person name="Sedlar K."/>
        </authorList>
    </citation>
    <scope>NUCLEOTIDE SEQUENCE [LARGE SCALE GENOMIC DNA]</scope>
    <source>
        <strain evidence="10 11">CCM 8960</strain>
    </source>
</reference>
<dbReference type="Proteomes" id="UP000826616">
    <property type="component" value="Chromosome"/>
</dbReference>
<organism evidence="10 11">
    <name type="scientific">Aneurinibacillus thermoaerophilus</name>
    <dbReference type="NCBI Taxonomy" id="143495"/>
    <lineage>
        <taxon>Bacteria</taxon>
        <taxon>Bacillati</taxon>
        <taxon>Bacillota</taxon>
        <taxon>Bacilli</taxon>
        <taxon>Bacillales</taxon>
        <taxon>Paenibacillaceae</taxon>
        <taxon>Aneurinibacillus group</taxon>
        <taxon>Aneurinibacillus</taxon>
    </lineage>
</organism>
<comment type="subcellular location">
    <subcellularLocation>
        <location evidence="1 8">Cell membrane</location>
        <topology evidence="1 8">Multi-pass membrane protein</topology>
    </subcellularLocation>
</comment>
<dbReference type="PANTHER" id="PTHR30413:SF10">
    <property type="entry name" value="CAPSULE POLYSACCHARIDE EXPORT INNER-MEMBRANE PROTEIN CTRC"/>
    <property type="match status" value="1"/>
</dbReference>
<name>A0ABX8YBN9_ANETH</name>
<keyword evidence="11" id="KW-1185">Reference proteome</keyword>
<keyword evidence="4 8" id="KW-1003">Cell membrane</keyword>
<dbReference type="EMBL" id="CP080764">
    <property type="protein sequence ID" value="QYY42549.1"/>
    <property type="molecule type" value="Genomic_DNA"/>
</dbReference>
<evidence type="ECO:0000259" key="9">
    <source>
        <dbReference type="PROSITE" id="PS51012"/>
    </source>
</evidence>
<gene>
    <name evidence="10" type="ORF">K3F53_17205</name>
</gene>
<feature type="transmembrane region" description="Helical" evidence="8">
    <location>
        <begin position="36"/>
        <end position="58"/>
    </location>
</feature>
<feature type="domain" description="ABC transmembrane type-2" evidence="9">
    <location>
        <begin position="34"/>
        <end position="256"/>
    </location>
</feature>
<evidence type="ECO:0000256" key="1">
    <source>
        <dbReference type="ARBA" id="ARBA00004651"/>
    </source>
</evidence>
<feature type="transmembrane region" description="Helical" evidence="8">
    <location>
        <begin position="145"/>
        <end position="166"/>
    </location>
</feature>
<sequence length="264" mass="30345">MKIIEPFLILYRFRNLLWQTTKSDIRTRFAGSVLGMFWLFFYPLLLLGAYAMVYIFIFKVKFHLFNSNEYVALIFCGLIPFIGFSEALSNGVSSVVSNSSLIKNTLFPIELVPVKAVLVSQSTQFTGMIMLLAVLGLLGKWTVWLPFFLVIWLLQILFSIGLMWILSSINVFVRDLQSIVSVLILLLMLISPIAYTEDMIPANLQPFLALNPMYYLIVSYQDVLMLGHFPSKDVFLILLPVSLLTFILGYWFFIKMKRVFVDNV</sequence>
<proteinExistence type="inferred from homology"/>
<keyword evidence="6 8" id="KW-1133">Transmembrane helix</keyword>
<keyword evidence="7 8" id="KW-0472">Membrane</keyword>
<dbReference type="PANTHER" id="PTHR30413">
    <property type="entry name" value="INNER MEMBRANE TRANSPORT PERMEASE"/>
    <property type="match status" value="1"/>
</dbReference>
<dbReference type="RefSeq" id="WP_220559174.1">
    <property type="nucleotide sequence ID" value="NZ_CP080764.1"/>
</dbReference>
<dbReference type="PROSITE" id="PS51012">
    <property type="entry name" value="ABC_TM2"/>
    <property type="match status" value="1"/>
</dbReference>